<dbReference type="Proteomes" id="UP001163321">
    <property type="component" value="Chromosome 9"/>
</dbReference>
<reference evidence="1 2" key="1">
    <citation type="journal article" date="2022" name="bioRxiv">
        <title>The genome of the oomycete Peronosclerospora sorghi, a cosmopolitan pathogen of maize and sorghum, is inflated with dispersed pseudogenes.</title>
        <authorList>
            <person name="Fletcher K."/>
            <person name="Martin F."/>
            <person name="Isakeit T."/>
            <person name="Cavanaugh K."/>
            <person name="Magill C."/>
            <person name="Michelmore R."/>
        </authorList>
    </citation>
    <scope>NUCLEOTIDE SEQUENCE [LARGE SCALE GENOMIC DNA]</scope>
    <source>
        <strain evidence="1">P6</strain>
    </source>
</reference>
<organism evidence="1 2">
    <name type="scientific">Peronosclerospora sorghi</name>
    <dbReference type="NCBI Taxonomy" id="230839"/>
    <lineage>
        <taxon>Eukaryota</taxon>
        <taxon>Sar</taxon>
        <taxon>Stramenopiles</taxon>
        <taxon>Oomycota</taxon>
        <taxon>Peronosporomycetes</taxon>
        <taxon>Peronosporales</taxon>
        <taxon>Peronosporaceae</taxon>
        <taxon>Peronosclerospora</taxon>
    </lineage>
</organism>
<sequence length="96" mass="10795">MKEKGEQDVRLIPSPRGTGLFAAPVPKKLLVLAGIEDCYTSARGHTRTMGNSVKATFYALRAMYTYLTPDLWEQHVFGPSPYQEHKDVLEKTAIKK</sequence>
<comment type="caution">
    <text evidence="1">The sequence shown here is derived from an EMBL/GenBank/DDBJ whole genome shotgun (WGS) entry which is preliminary data.</text>
</comment>
<keyword evidence="2" id="KW-1185">Reference proteome</keyword>
<gene>
    <name evidence="1" type="ORF">PsorP6_014298</name>
</gene>
<accession>A0ACC0VJA0</accession>
<protein>
    <submittedName>
        <fullName evidence="1">Uncharacterized protein</fullName>
    </submittedName>
</protein>
<evidence type="ECO:0000313" key="2">
    <source>
        <dbReference type="Proteomes" id="UP001163321"/>
    </source>
</evidence>
<proteinExistence type="predicted"/>
<evidence type="ECO:0000313" key="1">
    <source>
        <dbReference type="EMBL" id="KAI9905989.1"/>
    </source>
</evidence>
<dbReference type="EMBL" id="CM047588">
    <property type="protein sequence ID" value="KAI9905989.1"/>
    <property type="molecule type" value="Genomic_DNA"/>
</dbReference>
<name>A0ACC0VJA0_9STRA</name>